<dbReference type="GO" id="GO:0005829">
    <property type="term" value="C:cytosol"/>
    <property type="evidence" value="ECO:0007669"/>
    <property type="project" value="TreeGrafter"/>
</dbReference>
<dbReference type="Pfam" id="PF08282">
    <property type="entry name" value="Hydrolase_3"/>
    <property type="match status" value="1"/>
</dbReference>
<sequence>MAMRDRRALRLSLDDVRLLALDVDGTLIDDQFRLPPRTRALLTWLVREARKKVCLCSGRNPAGVVPYMEMIRGEGPLVVHNGAFNFYHPRGEMYALYGYPVEDFLEVIETLERRRLPFDVNTPYDLYVQEVRPELVPLYAAYFAEPKVIDNWRDLRDPIVKLSVLVPPEELDAVHAELAERFGDRFRVVKSGETYIDFVHPEANKGNGLRSALRELGLSPEQVIAVGNYYNDLEMLSLAGVGVAMGNSPPEVKERADYVTLSNNEEGVYVALVDLLFGGRLPRDVALDLERILREAPKRTRGERASGALGG</sequence>
<dbReference type="InterPro" id="IPR000150">
    <property type="entry name" value="Cof"/>
</dbReference>
<comment type="caution">
    <text evidence="1">The sequence shown here is derived from an EMBL/GenBank/DDBJ whole genome shotgun (WGS) entry which is preliminary data.</text>
</comment>
<protein>
    <submittedName>
        <fullName evidence="1">Hydrolase (HAD superfamily) in cluster with DUF1447</fullName>
    </submittedName>
</protein>
<dbReference type="SUPFAM" id="SSF56784">
    <property type="entry name" value="HAD-like"/>
    <property type="match status" value="1"/>
</dbReference>
<keyword evidence="1" id="KW-0378">Hydrolase</keyword>
<dbReference type="Gene3D" id="3.40.50.1000">
    <property type="entry name" value="HAD superfamily/HAD-like"/>
    <property type="match status" value="1"/>
</dbReference>
<dbReference type="InterPro" id="IPR023214">
    <property type="entry name" value="HAD_sf"/>
</dbReference>
<evidence type="ECO:0000313" key="2">
    <source>
        <dbReference type="Proteomes" id="UP000244016"/>
    </source>
</evidence>
<proteinExistence type="predicted"/>
<dbReference type="Gene3D" id="3.30.1240.10">
    <property type="match status" value="1"/>
</dbReference>
<name>A0A2T5G958_9BACL</name>
<dbReference type="GO" id="GO:0016791">
    <property type="term" value="F:phosphatase activity"/>
    <property type="evidence" value="ECO:0007669"/>
    <property type="project" value="TreeGrafter"/>
</dbReference>
<dbReference type="SFLD" id="SFLDS00003">
    <property type="entry name" value="Haloacid_Dehalogenase"/>
    <property type="match status" value="1"/>
</dbReference>
<dbReference type="Proteomes" id="UP000244016">
    <property type="component" value="Unassembled WGS sequence"/>
</dbReference>
<reference evidence="1 2" key="1">
    <citation type="submission" date="2017-08" db="EMBL/GenBank/DDBJ databases">
        <title>Burning lignite coal seam in the remote Altai Mountains harbors a hydrogen-driven thermophilic microbial community.</title>
        <authorList>
            <person name="Kadnikov V.V."/>
            <person name="Mardanov A.V."/>
            <person name="Ivasenko D."/>
            <person name="Beletsky A.V."/>
            <person name="Karnachuk O.V."/>
            <person name="Ravin N.V."/>
        </authorList>
    </citation>
    <scope>NUCLEOTIDE SEQUENCE [LARGE SCALE GENOMIC DNA]</scope>
    <source>
        <strain evidence="1">AL31</strain>
    </source>
</reference>
<organism evidence="1 2">
    <name type="scientific">Brockia lithotrophica</name>
    <dbReference type="NCBI Taxonomy" id="933949"/>
    <lineage>
        <taxon>Bacteria</taxon>
        <taxon>Bacillati</taxon>
        <taxon>Bacillota</taxon>
        <taxon>Bacilli</taxon>
        <taxon>Bacillales</taxon>
        <taxon>Bacillales Family X. Incertae Sedis</taxon>
        <taxon>Brockia</taxon>
    </lineage>
</organism>
<dbReference type="SFLD" id="SFLDG01140">
    <property type="entry name" value="C2.B:_Phosphomannomutase_and_P"/>
    <property type="match status" value="1"/>
</dbReference>
<dbReference type="AlphaFoldDB" id="A0A2T5G958"/>
<dbReference type="NCBIfam" id="TIGR00099">
    <property type="entry name" value="Cof-subfamily"/>
    <property type="match status" value="1"/>
</dbReference>
<dbReference type="PANTHER" id="PTHR10000">
    <property type="entry name" value="PHOSPHOSERINE PHOSPHATASE"/>
    <property type="match status" value="1"/>
</dbReference>
<dbReference type="GO" id="GO:0000287">
    <property type="term" value="F:magnesium ion binding"/>
    <property type="evidence" value="ECO:0007669"/>
    <property type="project" value="TreeGrafter"/>
</dbReference>
<dbReference type="InterPro" id="IPR036412">
    <property type="entry name" value="HAD-like_sf"/>
</dbReference>
<dbReference type="CDD" id="cd07516">
    <property type="entry name" value="HAD_Pase"/>
    <property type="match status" value="1"/>
</dbReference>
<dbReference type="NCBIfam" id="TIGR01484">
    <property type="entry name" value="HAD-SF-IIB"/>
    <property type="match status" value="1"/>
</dbReference>
<gene>
    <name evidence="1" type="ORF">BLITH_0888</name>
</gene>
<dbReference type="InterPro" id="IPR006379">
    <property type="entry name" value="HAD-SF_hydro_IIB"/>
</dbReference>
<dbReference type="PANTHER" id="PTHR10000:SF8">
    <property type="entry name" value="HAD SUPERFAMILY HYDROLASE-LIKE, TYPE 3"/>
    <property type="match status" value="1"/>
</dbReference>
<accession>A0A2T5G958</accession>
<dbReference type="EMBL" id="PEBW01000002">
    <property type="protein sequence ID" value="PTQ52709.1"/>
    <property type="molecule type" value="Genomic_DNA"/>
</dbReference>
<evidence type="ECO:0000313" key="1">
    <source>
        <dbReference type="EMBL" id="PTQ52709.1"/>
    </source>
</evidence>